<reference evidence="15" key="2">
    <citation type="submission" date="2021-09" db="EMBL/GenBank/DDBJ databases">
        <authorList>
            <person name="Jia N."/>
            <person name="Wang J."/>
            <person name="Shi W."/>
            <person name="Du L."/>
            <person name="Sun Y."/>
            <person name="Zhan W."/>
            <person name="Jiang J."/>
            <person name="Wang Q."/>
            <person name="Zhang B."/>
            <person name="Ji P."/>
            <person name="Sakyi L.B."/>
            <person name="Cui X."/>
            <person name="Yuan T."/>
            <person name="Jiang B."/>
            <person name="Yang W."/>
            <person name="Lam T.T.-Y."/>
            <person name="Chang Q."/>
            <person name="Ding S."/>
            <person name="Wang X."/>
            <person name="Zhu J."/>
            <person name="Ruan X."/>
            <person name="Zhao L."/>
            <person name="Wei J."/>
            <person name="Que T."/>
            <person name="Du C."/>
            <person name="Cheng J."/>
            <person name="Dai P."/>
            <person name="Han X."/>
            <person name="Huang E."/>
            <person name="Gao Y."/>
            <person name="Liu J."/>
            <person name="Shao H."/>
            <person name="Ye R."/>
            <person name="Li L."/>
            <person name="Wei W."/>
            <person name="Wang X."/>
            <person name="Wang C."/>
            <person name="Huo Q."/>
            <person name="Li W."/>
            <person name="Guo W."/>
            <person name="Chen H."/>
            <person name="Chen S."/>
            <person name="Zhou L."/>
            <person name="Zhou L."/>
            <person name="Ni X."/>
            <person name="Tian J."/>
            <person name="Zhou Y."/>
            <person name="Sheng Y."/>
            <person name="Liu T."/>
            <person name="Pan Y."/>
            <person name="Xia L."/>
            <person name="Li J."/>
            <person name="Zhao F."/>
            <person name="Cao W."/>
        </authorList>
    </citation>
    <scope>NUCLEOTIDE SEQUENCE</scope>
    <source>
        <strain evidence="15">Rsan-2018</strain>
        <tissue evidence="15">Larvae</tissue>
    </source>
</reference>
<proteinExistence type="inferred from homology"/>
<evidence type="ECO:0000256" key="6">
    <source>
        <dbReference type="ARBA" id="ARBA00023015"/>
    </source>
</evidence>
<dbReference type="SUPFAM" id="SSF57716">
    <property type="entry name" value="Glucocorticoid receptor-like (DNA-binding domain)"/>
    <property type="match status" value="1"/>
</dbReference>
<name>A0A9D4T829_RHISA</name>
<evidence type="ECO:0000256" key="1">
    <source>
        <dbReference type="ARBA" id="ARBA00004642"/>
    </source>
</evidence>
<dbReference type="GO" id="GO:0005654">
    <property type="term" value="C:nucleoplasm"/>
    <property type="evidence" value="ECO:0007669"/>
    <property type="project" value="UniProtKB-SubCell"/>
</dbReference>
<evidence type="ECO:0000256" key="2">
    <source>
        <dbReference type="ARBA" id="ARBA00006177"/>
    </source>
</evidence>
<dbReference type="PANTHER" id="PTHR46600:SF1">
    <property type="entry name" value="THAP DOMAIN-CONTAINING PROTEIN 1"/>
    <property type="match status" value="1"/>
</dbReference>
<comment type="subcellular location">
    <subcellularLocation>
        <location evidence="1">Nucleus</location>
        <location evidence="1">Nucleoplasm</location>
    </subcellularLocation>
</comment>
<evidence type="ECO:0000256" key="3">
    <source>
        <dbReference type="ARBA" id="ARBA00022723"/>
    </source>
</evidence>
<dbReference type="EMBL" id="JABSTV010001246">
    <property type="protein sequence ID" value="KAH7977064.1"/>
    <property type="molecule type" value="Genomic_DNA"/>
</dbReference>
<protein>
    <recommendedName>
        <fullName evidence="14">THAP-type domain-containing protein</fullName>
    </recommendedName>
</protein>
<evidence type="ECO:0000256" key="10">
    <source>
        <dbReference type="ARBA" id="ARBA00023242"/>
    </source>
</evidence>
<dbReference type="Pfam" id="PF05485">
    <property type="entry name" value="THAP"/>
    <property type="match status" value="1"/>
</dbReference>
<evidence type="ECO:0000313" key="16">
    <source>
        <dbReference type="Proteomes" id="UP000821837"/>
    </source>
</evidence>
<dbReference type="PROSITE" id="PS50950">
    <property type="entry name" value="ZF_THAP"/>
    <property type="match status" value="1"/>
</dbReference>
<evidence type="ECO:0000256" key="7">
    <source>
        <dbReference type="ARBA" id="ARBA00023054"/>
    </source>
</evidence>
<evidence type="ECO:0000256" key="13">
    <source>
        <dbReference type="SAM" id="Coils"/>
    </source>
</evidence>
<dbReference type="VEuPathDB" id="VectorBase:RSAN_029195"/>
<comment type="similarity">
    <text evidence="2">Belongs to the THAP1 family.</text>
</comment>
<keyword evidence="7 13" id="KW-0175">Coiled coil</keyword>
<gene>
    <name evidence="15" type="ORF">HPB52_023377</name>
</gene>
<evidence type="ECO:0000313" key="15">
    <source>
        <dbReference type="EMBL" id="KAH7977064.1"/>
    </source>
</evidence>
<dbReference type="SMART" id="SM00980">
    <property type="entry name" value="THAP"/>
    <property type="match status" value="1"/>
</dbReference>
<accession>A0A9D4T829</accession>
<keyword evidence="10" id="KW-0539">Nucleus</keyword>
<keyword evidence="6" id="KW-0805">Transcription regulation</keyword>
<reference evidence="15" key="1">
    <citation type="journal article" date="2020" name="Cell">
        <title>Large-Scale Comparative Analyses of Tick Genomes Elucidate Their Genetic Diversity and Vector Capacities.</title>
        <authorList>
            <consortium name="Tick Genome and Microbiome Consortium (TIGMIC)"/>
            <person name="Jia N."/>
            <person name="Wang J."/>
            <person name="Shi W."/>
            <person name="Du L."/>
            <person name="Sun Y."/>
            <person name="Zhan W."/>
            <person name="Jiang J.F."/>
            <person name="Wang Q."/>
            <person name="Zhang B."/>
            <person name="Ji P."/>
            <person name="Bell-Sakyi L."/>
            <person name="Cui X.M."/>
            <person name="Yuan T.T."/>
            <person name="Jiang B.G."/>
            <person name="Yang W.F."/>
            <person name="Lam T.T."/>
            <person name="Chang Q.C."/>
            <person name="Ding S.J."/>
            <person name="Wang X.J."/>
            <person name="Zhu J.G."/>
            <person name="Ruan X.D."/>
            <person name="Zhao L."/>
            <person name="Wei J.T."/>
            <person name="Ye R.Z."/>
            <person name="Que T.C."/>
            <person name="Du C.H."/>
            <person name="Zhou Y.H."/>
            <person name="Cheng J.X."/>
            <person name="Dai P.F."/>
            <person name="Guo W.B."/>
            <person name="Han X.H."/>
            <person name="Huang E.J."/>
            <person name="Li L.F."/>
            <person name="Wei W."/>
            <person name="Gao Y.C."/>
            <person name="Liu J.Z."/>
            <person name="Shao H.Z."/>
            <person name="Wang X."/>
            <person name="Wang C.C."/>
            <person name="Yang T.C."/>
            <person name="Huo Q.B."/>
            <person name="Li W."/>
            <person name="Chen H.Y."/>
            <person name="Chen S.E."/>
            <person name="Zhou L.G."/>
            <person name="Ni X.B."/>
            <person name="Tian J.H."/>
            <person name="Sheng Y."/>
            <person name="Liu T."/>
            <person name="Pan Y.S."/>
            <person name="Xia L.Y."/>
            <person name="Li J."/>
            <person name="Zhao F."/>
            <person name="Cao W.C."/>
        </authorList>
    </citation>
    <scope>NUCLEOTIDE SEQUENCE</scope>
    <source>
        <strain evidence="15">Rsan-2018</strain>
    </source>
</reference>
<evidence type="ECO:0000259" key="14">
    <source>
        <dbReference type="PROSITE" id="PS50950"/>
    </source>
</evidence>
<keyword evidence="5" id="KW-0862">Zinc</keyword>
<sequence>MPAQWSGGGRPLPSPFLHDLRLPSLQGALAPHSCLYMLRSVPSIVGIVRYAAMVWNQLGCPARDKMPYCCVPRCKSSNKQRTPGISFHEIPSNPELRAKWLKVVSRDDRTQNTTSCYSIVWSRHCGSSDVKERCKIRKLKKAVVPSIFEEHPAYLQPLKEREREATRLAVESPLETPSLPLNDLPSVDVASKELSLIDCAETQLQLSMENSASERCITATVQVDRAVQVSSLFSVSTMDNRKWRRKEPELNARIERLKNTVNKYKQELQKIKEECYVSAFLQVVEKAKEKDLAASILVEQVQNFAKKPAWSETIEYRLKYRRIIGSSRIVLCVDLWDRIAVT</sequence>
<dbReference type="GO" id="GO:0008270">
    <property type="term" value="F:zinc ion binding"/>
    <property type="evidence" value="ECO:0007669"/>
    <property type="project" value="UniProtKB-KW"/>
</dbReference>
<comment type="caution">
    <text evidence="15">The sequence shown here is derived from an EMBL/GenBank/DDBJ whole genome shotgun (WGS) entry which is preliminary data.</text>
</comment>
<evidence type="ECO:0000256" key="11">
    <source>
        <dbReference type="ARBA" id="ARBA00023306"/>
    </source>
</evidence>
<evidence type="ECO:0000256" key="9">
    <source>
        <dbReference type="ARBA" id="ARBA00023163"/>
    </source>
</evidence>
<dbReference type="GO" id="GO:0043565">
    <property type="term" value="F:sequence-specific DNA binding"/>
    <property type="evidence" value="ECO:0007669"/>
    <property type="project" value="InterPro"/>
</dbReference>
<dbReference type="PANTHER" id="PTHR46600">
    <property type="entry name" value="THAP DOMAIN-CONTAINING"/>
    <property type="match status" value="1"/>
</dbReference>
<dbReference type="Proteomes" id="UP000821837">
    <property type="component" value="Chromosome 10"/>
</dbReference>
<keyword evidence="4 12" id="KW-0863">Zinc-finger</keyword>
<keyword evidence="8 12" id="KW-0238">DNA-binding</keyword>
<evidence type="ECO:0000256" key="4">
    <source>
        <dbReference type="ARBA" id="ARBA00022771"/>
    </source>
</evidence>
<keyword evidence="11" id="KW-0131">Cell cycle</keyword>
<dbReference type="AlphaFoldDB" id="A0A9D4T829"/>
<feature type="coiled-coil region" evidence="13">
    <location>
        <begin position="240"/>
        <end position="274"/>
    </location>
</feature>
<evidence type="ECO:0000256" key="12">
    <source>
        <dbReference type="PROSITE-ProRule" id="PRU00309"/>
    </source>
</evidence>
<evidence type="ECO:0000256" key="5">
    <source>
        <dbReference type="ARBA" id="ARBA00022833"/>
    </source>
</evidence>
<evidence type="ECO:0000256" key="8">
    <source>
        <dbReference type="ARBA" id="ARBA00023125"/>
    </source>
</evidence>
<keyword evidence="9" id="KW-0804">Transcription</keyword>
<dbReference type="InterPro" id="IPR006612">
    <property type="entry name" value="THAP_Znf"/>
</dbReference>
<dbReference type="InterPro" id="IPR026516">
    <property type="entry name" value="THAP1/10"/>
</dbReference>
<keyword evidence="16" id="KW-1185">Reference proteome</keyword>
<feature type="domain" description="THAP-type" evidence="14">
    <location>
        <begin position="66"/>
        <end position="148"/>
    </location>
</feature>
<organism evidence="15 16">
    <name type="scientific">Rhipicephalus sanguineus</name>
    <name type="common">Brown dog tick</name>
    <name type="synonym">Ixodes sanguineus</name>
    <dbReference type="NCBI Taxonomy" id="34632"/>
    <lineage>
        <taxon>Eukaryota</taxon>
        <taxon>Metazoa</taxon>
        <taxon>Ecdysozoa</taxon>
        <taxon>Arthropoda</taxon>
        <taxon>Chelicerata</taxon>
        <taxon>Arachnida</taxon>
        <taxon>Acari</taxon>
        <taxon>Parasitiformes</taxon>
        <taxon>Ixodida</taxon>
        <taxon>Ixodoidea</taxon>
        <taxon>Ixodidae</taxon>
        <taxon>Rhipicephalinae</taxon>
        <taxon>Rhipicephalus</taxon>
        <taxon>Rhipicephalus</taxon>
    </lineage>
</organism>
<keyword evidence="3" id="KW-0479">Metal-binding</keyword>